<evidence type="ECO:0000313" key="2">
    <source>
        <dbReference type="EMBL" id="CDZ94476.1"/>
    </source>
</evidence>
<keyword evidence="1" id="KW-0472">Membrane</keyword>
<accession>A0A078LX93</accession>
<dbReference type="EMBL" id="CCSF01000001">
    <property type="protein sequence ID" value="CDZ94476.1"/>
    <property type="molecule type" value="Genomic_DNA"/>
</dbReference>
<sequence>MTRTEERTRLNRLWWFWMALCLLPWVLLGPIDFNLGLPPIAIFITGLFALFPSLKAFSSFKRALFALQERDPAGERERWAALQRAQVIGLYWAAVPAWLAALGSLSGLGGVACLLLVFGSLMTITLYRVPGQVL</sequence>
<dbReference type="OrthoDB" id="7030977at2"/>
<feature type="transmembrane region" description="Helical" evidence="1">
    <location>
        <begin position="107"/>
        <end position="127"/>
    </location>
</feature>
<dbReference type="AlphaFoldDB" id="A0A078LX93"/>
<reference evidence="2 3" key="1">
    <citation type="submission" date="2014-07" db="EMBL/GenBank/DDBJ databases">
        <authorList>
            <person name="Urmite Genomes Urmite Genomes"/>
        </authorList>
    </citation>
    <scope>NUCLEOTIDE SEQUENCE [LARGE SCALE GENOMIC DNA]</scope>
    <source>
        <strain evidence="2 3">20_BN</strain>
    </source>
</reference>
<keyword evidence="3" id="KW-1185">Reference proteome</keyword>
<dbReference type="RefSeq" id="WP_037023735.1">
    <property type="nucleotide sequence ID" value="NZ_CCSF01000001.1"/>
</dbReference>
<evidence type="ECO:0000313" key="3">
    <source>
        <dbReference type="Proteomes" id="UP000053902"/>
    </source>
</evidence>
<organism evidence="2 3">
    <name type="scientific">Pseudomonas saudiphocaensis</name>
    <dbReference type="NCBI Taxonomy" id="1499686"/>
    <lineage>
        <taxon>Bacteria</taxon>
        <taxon>Pseudomonadati</taxon>
        <taxon>Pseudomonadota</taxon>
        <taxon>Gammaproteobacteria</taxon>
        <taxon>Pseudomonadales</taxon>
        <taxon>Pseudomonadaceae</taxon>
        <taxon>Pseudomonas</taxon>
    </lineage>
</organism>
<feature type="transmembrane region" description="Helical" evidence="1">
    <location>
        <begin position="12"/>
        <end position="31"/>
    </location>
</feature>
<proteinExistence type="predicted"/>
<gene>
    <name evidence="2" type="ORF">BN1079_01798</name>
</gene>
<keyword evidence="1" id="KW-1133">Transmembrane helix</keyword>
<name>A0A078LX93_9PSED</name>
<keyword evidence="1" id="KW-0812">Transmembrane</keyword>
<dbReference type="Proteomes" id="UP000053902">
    <property type="component" value="Unassembled WGS sequence"/>
</dbReference>
<feature type="transmembrane region" description="Helical" evidence="1">
    <location>
        <begin position="79"/>
        <end position="101"/>
    </location>
</feature>
<dbReference type="HOGENOM" id="CLU_153216_0_0_6"/>
<evidence type="ECO:0000256" key="1">
    <source>
        <dbReference type="SAM" id="Phobius"/>
    </source>
</evidence>
<feature type="transmembrane region" description="Helical" evidence="1">
    <location>
        <begin position="37"/>
        <end position="58"/>
    </location>
</feature>
<protein>
    <submittedName>
        <fullName evidence="2">Major facilitator superfamily permease</fullName>
    </submittedName>
</protein>